<evidence type="ECO:0000256" key="2">
    <source>
        <dbReference type="ARBA" id="ARBA00022443"/>
    </source>
</evidence>
<dbReference type="CDD" id="cd11525">
    <property type="entry name" value="SYLF_SH3YL1_like"/>
    <property type="match status" value="1"/>
</dbReference>
<keyword evidence="2 3" id="KW-0728">SH3 domain</keyword>
<protein>
    <submittedName>
        <fullName evidence="7">SH3 domain-containing YSC84-like protein 1</fullName>
    </submittedName>
</protein>
<dbReference type="PANTHER" id="PTHR15629:SF2">
    <property type="entry name" value="SH3 DOMAIN-CONTAINING YSC84-LIKE PROTEIN 1"/>
    <property type="match status" value="1"/>
</dbReference>
<proteinExistence type="inferred from homology"/>
<evidence type="ECO:0000313" key="6">
    <source>
        <dbReference type="Proteomes" id="UP001318040"/>
    </source>
</evidence>
<dbReference type="GeneID" id="116946654"/>
<sequence length="332" mass="35694">MNNPLPCNLRSEANKAAKILREFTQISARNGPDKIIPAHVVAKANGLAILSVFKLGFLVTARGGSGIVIARLPGGGWSAPSAIGIAGLGGGFEIGVEVSDLVIILNTKRSVEAFTKGGNVTLGGNLTVAIGPLGRNAEADVALRSTSAVYTYCRSRGLFAGVSLEGSYLVERKDANRKFYCAELRASEILAGDVSPPKAAEPLYEQLENYLMEADQDMLHEATKTSHKKSRRNVPPQPRKTESMRSQASRPAAWQSVRQKSSGSWSRGADGDSQAAAVVAVRPFRGQLPCDLSFGLGERIDVVTRTKSRDDWWEGRLHGRLGIFPATYVRDC</sequence>
<feature type="compositionally biased region" description="Polar residues" evidence="4">
    <location>
        <begin position="256"/>
        <end position="265"/>
    </location>
</feature>
<dbReference type="InterPro" id="IPR051702">
    <property type="entry name" value="SH3_domain_YSC84-like"/>
</dbReference>
<evidence type="ECO:0000256" key="4">
    <source>
        <dbReference type="SAM" id="MobiDB-lite"/>
    </source>
</evidence>
<dbReference type="PANTHER" id="PTHR15629">
    <property type="entry name" value="SH3YL1 PROTEIN"/>
    <property type="match status" value="1"/>
</dbReference>
<dbReference type="GO" id="GO:1900027">
    <property type="term" value="P:regulation of ruffle assembly"/>
    <property type="evidence" value="ECO:0007669"/>
    <property type="project" value="TreeGrafter"/>
</dbReference>
<evidence type="ECO:0000259" key="5">
    <source>
        <dbReference type="PROSITE" id="PS50002"/>
    </source>
</evidence>
<dbReference type="KEGG" id="pmrn:116946654"/>
<dbReference type="Gene3D" id="2.30.30.40">
    <property type="entry name" value="SH3 Domains"/>
    <property type="match status" value="1"/>
</dbReference>
<dbReference type="GO" id="GO:0032587">
    <property type="term" value="C:ruffle membrane"/>
    <property type="evidence" value="ECO:0007669"/>
    <property type="project" value="TreeGrafter"/>
</dbReference>
<evidence type="ECO:0000256" key="3">
    <source>
        <dbReference type="PROSITE-ProRule" id="PRU00192"/>
    </source>
</evidence>
<evidence type="ECO:0000313" key="7">
    <source>
        <dbReference type="RefSeq" id="XP_032817705.1"/>
    </source>
</evidence>
<dbReference type="SMART" id="SM00326">
    <property type="entry name" value="SH3"/>
    <property type="match status" value="1"/>
</dbReference>
<dbReference type="CTD" id="26751"/>
<gene>
    <name evidence="7" type="primary">SH3YL1</name>
</gene>
<evidence type="ECO:0000256" key="1">
    <source>
        <dbReference type="ARBA" id="ARBA00007761"/>
    </source>
</evidence>
<keyword evidence="6" id="KW-1185">Reference proteome</keyword>
<dbReference type="GO" id="GO:0035091">
    <property type="term" value="F:phosphatidylinositol binding"/>
    <property type="evidence" value="ECO:0007669"/>
    <property type="project" value="TreeGrafter"/>
</dbReference>
<dbReference type="InterPro" id="IPR001452">
    <property type="entry name" value="SH3_domain"/>
</dbReference>
<dbReference type="SUPFAM" id="SSF50044">
    <property type="entry name" value="SH3-domain"/>
    <property type="match status" value="1"/>
</dbReference>
<reference evidence="7" key="1">
    <citation type="submission" date="2025-08" db="UniProtKB">
        <authorList>
            <consortium name="RefSeq"/>
        </authorList>
    </citation>
    <scope>IDENTIFICATION</scope>
    <source>
        <tissue evidence="7">Sperm</tissue>
    </source>
</reference>
<comment type="similarity">
    <text evidence="1">Belongs to the SH3YL1 family.</text>
</comment>
<dbReference type="PROSITE" id="PS50002">
    <property type="entry name" value="SH3"/>
    <property type="match status" value="1"/>
</dbReference>
<dbReference type="Pfam" id="PF04366">
    <property type="entry name" value="Ysc84"/>
    <property type="match status" value="1"/>
</dbReference>
<name>A0AAJ7TH07_PETMA</name>
<feature type="region of interest" description="Disordered" evidence="4">
    <location>
        <begin position="222"/>
        <end position="270"/>
    </location>
</feature>
<dbReference type="Pfam" id="PF00018">
    <property type="entry name" value="SH3_1"/>
    <property type="match status" value="1"/>
</dbReference>
<dbReference type="InterPro" id="IPR007461">
    <property type="entry name" value="Ysc84_actin-binding"/>
</dbReference>
<dbReference type="AlphaFoldDB" id="A0AAJ7TH07"/>
<organism evidence="6 7">
    <name type="scientific">Petromyzon marinus</name>
    <name type="common">Sea lamprey</name>
    <dbReference type="NCBI Taxonomy" id="7757"/>
    <lineage>
        <taxon>Eukaryota</taxon>
        <taxon>Metazoa</taxon>
        <taxon>Chordata</taxon>
        <taxon>Craniata</taxon>
        <taxon>Vertebrata</taxon>
        <taxon>Cyclostomata</taxon>
        <taxon>Hyperoartia</taxon>
        <taxon>Petromyzontiformes</taxon>
        <taxon>Petromyzontidae</taxon>
        <taxon>Petromyzon</taxon>
    </lineage>
</organism>
<dbReference type="RefSeq" id="XP_032817705.1">
    <property type="nucleotide sequence ID" value="XM_032961814.1"/>
</dbReference>
<dbReference type="InterPro" id="IPR033643">
    <property type="entry name" value="SYLF_SH3YL1-like"/>
</dbReference>
<dbReference type="Proteomes" id="UP001318040">
    <property type="component" value="Chromosome 27"/>
</dbReference>
<accession>A0AAJ7TH07</accession>
<feature type="domain" description="SH3" evidence="5">
    <location>
        <begin position="273"/>
        <end position="332"/>
    </location>
</feature>
<dbReference type="InterPro" id="IPR036028">
    <property type="entry name" value="SH3-like_dom_sf"/>
</dbReference>